<dbReference type="GO" id="GO:0003677">
    <property type="term" value="F:DNA binding"/>
    <property type="evidence" value="ECO:0007669"/>
    <property type="project" value="InterPro"/>
</dbReference>
<keyword evidence="2" id="KW-0233">DNA recombination</keyword>
<evidence type="ECO:0000313" key="4">
    <source>
        <dbReference type="EMBL" id="QKV18755.1"/>
    </source>
</evidence>
<evidence type="ECO:0000256" key="1">
    <source>
        <dbReference type="ARBA" id="ARBA00022908"/>
    </source>
</evidence>
<dbReference type="PROSITE" id="PS51898">
    <property type="entry name" value="TYR_RECOMBINASE"/>
    <property type="match status" value="1"/>
</dbReference>
<dbReference type="Gene3D" id="1.10.443.10">
    <property type="entry name" value="Intergrase catalytic core"/>
    <property type="match status" value="1"/>
</dbReference>
<dbReference type="CDD" id="cd00796">
    <property type="entry name" value="INT_Rci_Hp1_C"/>
    <property type="match status" value="1"/>
</dbReference>
<evidence type="ECO:0000259" key="3">
    <source>
        <dbReference type="PROSITE" id="PS51898"/>
    </source>
</evidence>
<dbReference type="GO" id="GO:0015074">
    <property type="term" value="P:DNA integration"/>
    <property type="evidence" value="ECO:0007669"/>
    <property type="project" value="UniProtKB-KW"/>
</dbReference>
<protein>
    <submittedName>
        <fullName evidence="4">Site-specific integrase</fullName>
    </submittedName>
</protein>
<reference evidence="4 5" key="1">
    <citation type="submission" date="2020-06" db="EMBL/GenBank/DDBJ databases">
        <title>Oricola thermophila sp. nov. isolated from a tidal sediments.</title>
        <authorList>
            <person name="Kwon K.K."/>
            <person name="Yang S.-H."/>
            <person name="Park M.-J."/>
        </authorList>
    </citation>
    <scope>NUCLEOTIDE SEQUENCE [LARGE SCALE GENOMIC DNA]</scope>
    <source>
        <strain evidence="4 5">MEBiC13590</strain>
    </source>
</reference>
<keyword evidence="1" id="KW-0229">DNA integration</keyword>
<dbReference type="PANTHER" id="PTHR30349">
    <property type="entry name" value="PHAGE INTEGRASE-RELATED"/>
    <property type="match status" value="1"/>
</dbReference>
<dbReference type="EMBL" id="CP054836">
    <property type="protein sequence ID" value="QKV18755.1"/>
    <property type="molecule type" value="Genomic_DNA"/>
</dbReference>
<dbReference type="GO" id="GO:0006310">
    <property type="term" value="P:DNA recombination"/>
    <property type="evidence" value="ECO:0007669"/>
    <property type="project" value="UniProtKB-KW"/>
</dbReference>
<dbReference type="AlphaFoldDB" id="A0A6N1VGG8"/>
<dbReference type="SUPFAM" id="SSF56349">
    <property type="entry name" value="DNA breaking-rejoining enzymes"/>
    <property type="match status" value="1"/>
</dbReference>
<gene>
    <name evidence="4" type="ORF">HTY61_09980</name>
</gene>
<dbReference type="Proteomes" id="UP000509367">
    <property type="component" value="Chromosome"/>
</dbReference>
<sequence>MPRPQKGARLYFRPESRKADGTLRSAAGWFVRDGNRLLSTGCGPDDRAGAERWLADYLTRKHDPLADAGPKEEILVADIINAWLRATAAGQSRPRETAARAIRLLTHFGQMKPGEIAGKACRDYAASRPAVAGRRELEDLRAAMNWGRREGMVDAVPAIQLPQKPPRRERWLTRAEAAALLRAAWNSRQKWMGEETRRRDGKHLARFILVALYTGSRAGNVCSAAWERRDDAGWIDLEAGLYYRKPPAKRETRKRAPPVPLPARLLAHMRRWRRIDPEATWVVEWRGRPVCRVSKSFRSARAEAGLGPDVTPHVLRHTAATWLMQAGVDMWEAAGYLGMTVETLERNYGHHHPDYLRRAADAIGRNPANRTEGAA</sequence>
<name>A0A6N1VGG8_9HYPH</name>
<evidence type="ECO:0000256" key="2">
    <source>
        <dbReference type="ARBA" id="ARBA00023172"/>
    </source>
</evidence>
<dbReference type="InterPro" id="IPR002104">
    <property type="entry name" value="Integrase_catalytic"/>
</dbReference>
<feature type="domain" description="Tyr recombinase" evidence="3">
    <location>
        <begin position="167"/>
        <end position="361"/>
    </location>
</feature>
<dbReference type="PANTHER" id="PTHR30349:SF88">
    <property type="entry name" value="BLL1584 PROTEIN"/>
    <property type="match status" value="1"/>
</dbReference>
<organism evidence="4 5">
    <name type="scientific">Oricola thermophila</name>
    <dbReference type="NCBI Taxonomy" id="2742145"/>
    <lineage>
        <taxon>Bacteria</taxon>
        <taxon>Pseudomonadati</taxon>
        <taxon>Pseudomonadota</taxon>
        <taxon>Alphaproteobacteria</taxon>
        <taxon>Hyphomicrobiales</taxon>
        <taxon>Ahrensiaceae</taxon>
        <taxon>Oricola</taxon>
    </lineage>
</organism>
<dbReference type="KEGG" id="orm:HTY61_09980"/>
<dbReference type="InterPro" id="IPR011010">
    <property type="entry name" value="DNA_brk_join_enz"/>
</dbReference>
<dbReference type="InterPro" id="IPR013762">
    <property type="entry name" value="Integrase-like_cat_sf"/>
</dbReference>
<accession>A0A6N1VGG8</accession>
<dbReference type="InterPro" id="IPR050090">
    <property type="entry name" value="Tyrosine_recombinase_XerCD"/>
</dbReference>
<dbReference type="Pfam" id="PF00589">
    <property type="entry name" value="Phage_integrase"/>
    <property type="match status" value="1"/>
</dbReference>
<proteinExistence type="predicted"/>
<dbReference type="RefSeq" id="WP_175276648.1">
    <property type="nucleotide sequence ID" value="NZ_CP054836.1"/>
</dbReference>
<evidence type="ECO:0000313" key="5">
    <source>
        <dbReference type="Proteomes" id="UP000509367"/>
    </source>
</evidence>
<keyword evidence="5" id="KW-1185">Reference proteome</keyword>